<dbReference type="OrthoDB" id="9845883at2"/>
<dbReference type="Proteomes" id="UP000198507">
    <property type="component" value="Unassembled WGS sequence"/>
</dbReference>
<evidence type="ECO:0000313" key="3">
    <source>
        <dbReference type="Proteomes" id="UP000198507"/>
    </source>
</evidence>
<organism evidence="2 3">
    <name type="scientific">Geodermatophilus poikilotrophus</name>
    <dbReference type="NCBI Taxonomy" id="1333667"/>
    <lineage>
        <taxon>Bacteria</taxon>
        <taxon>Bacillati</taxon>
        <taxon>Actinomycetota</taxon>
        <taxon>Actinomycetes</taxon>
        <taxon>Geodermatophilales</taxon>
        <taxon>Geodermatophilaceae</taxon>
        <taxon>Geodermatophilus</taxon>
    </lineage>
</organism>
<evidence type="ECO:0000256" key="1">
    <source>
        <dbReference type="SAM" id="Phobius"/>
    </source>
</evidence>
<dbReference type="AlphaFoldDB" id="A0A1I0BIA1"/>
<protein>
    <submittedName>
        <fullName evidence="2">Uncharacterized protein</fullName>
    </submittedName>
</protein>
<feature type="transmembrane region" description="Helical" evidence="1">
    <location>
        <begin position="104"/>
        <end position="124"/>
    </location>
</feature>
<feature type="transmembrane region" description="Helical" evidence="1">
    <location>
        <begin position="78"/>
        <end position="98"/>
    </location>
</feature>
<keyword evidence="1" id="KW-0812">Transmembrane</keyword>
<accession>A0A1I0BIA1</accession>
<feature type="transmembrane region" description="Helical" evidence="1">
    <location>
        <begin position="6"/>
        <end position="24"/>
    </location>
</feature>
<reference evidence="3" key="1">
    <citation type="submission" date="2016-10" db="EMBL/GenBank/DDBJ databases">
        <authorList>
            <person name="Varghese N."/>
            <person name="Submissions S."/>
        </authorList>
    </citation>
    <scope>NUCLEOTIDE SEQUENCE [LARGE SCALE GENOMIC DNA]</scope>
    <source>
        <strain evidence="3">DSM 44209</strain>
    </source>
</reference>
<dbReference type="RefSeq" id="WP_091440781.1">
    <property type="nucleotide sequence ID" value="NZ_FOIE01000002.1"/>
</dbReference>
<dbReference type="EMBL" id="FOIE01000002">
    <property type="protein sequence ID" value="SET06287.1"/>
    <property type="molecule type" value="Genomic_DNA"/>
</dbReference>
<keyword evidence="1" id="KW-1133">Transmembrane helix</keyword>
<sequence>MDPDDWSKVVLAAIPVVGAVAKLLRSAVQGRRGRLVSDADLLAKLPPDSAAYGRLLEHLDEEVARIIVEEDRKRRDSVGVVLGVALLAGAAALVVSAWRSDGDVSPFLWAAAAVVALLGTVGLVQDAIPRARDDTGRPIR</sequence>
<name>A0A1I0BIA1_9ACTN</name>
<keyword evidence="1" id="KW-0472">Membrane</keyword>
<proteinExistence type="predicted"/>
<gene>
    <name evidence="2" type="ORF">SAMN04488546_1291</name>
</gene>
<evidence type="ECO:0000313" key="2">
    <source>
        <dbReference type="EMBL" id="SET06287.1"/>
    </source>
</evidence>
<keyword evidence="3" id="KW-1185">Reference proteome</keyword>